<evidence type="ECO:0000259" key="9">
    <source>
        <dbReference type="PROSITE" id="PS00623"/>
    </source>
</evidence>
<organism evidence="11 12">
    <name type="scientific">Cytospora paraplurivora</name>
    <dbReference type="NCBI Taxonomy" id="2898453"/>
    <lineage>
        <taxon>Eukaryota</taxon>
        <taxon>Fungi</taxon>
        <taxon>Dikarya</taxon>
        <taxon>Ascomycota</taxon>
        <taxon>Pezizomycotina</taxon>
        <taxon>Sordariomycetes</taxon>
        <taxon>Sordariomycetidae</taxon>
        <taxon>Diaporthales</taxon>
        <taxon>Cytosporaceae</taxon>
        <taxon>Cytospora</taxon>
    </lineage>
</organism>
<feature type="active site" description="Proton donor" evidence="6">
    <location>
        <position position="522"/>
    </location>
</feature>
<sequence length="588" mass="63944">MPLATRLSLALSNSTILEQVLTRKLRLIEAGPSAPEELGINVPGMFASTIKGPYDWNFSSIPQTNLDGRSVPLTRGKVLGGSSALNYMVWNRASAPEYDAWESLGNPGWNWTTVSSGMAKSENFTGIDTSDYGHIARGTSGPIHTVVNRYRTEQELAWVPTLQNLGLVHNLESLGGEPIGVMIQPSSVNPDNYTRSYSANSYLPIAGPNLDVLLSTRVAKVNFANGPRRRKIRANAITSVNLEGDLTATGVTLQDGTIIDARKEVILSAGSLQTPGLLELSGIGRKEVLHAAGIEQILDLPGVGENLQDHYILGVGYQLKPGYTSLDSLKYNTTYVAEQFNLWEEGQISQYDETFSGFSFLNWRQILGNDSTLINLAQQAIGNSTNVVDETKLSFLSDYTVAQVEMIFADGLIGPPYPSADDPLYGSNFITIAGVSMRPIARGSVHIRSANISQGPIIDPRYMSSKYDLQAQVEAVKFARKVAQTKPLADFLVGEYVPGLESVNSDDEWADYVTKYLDTIFHYAGTCAMLPLEDGGVVDPRLRVWGTRNLRVVDASVIPVLIASHTQSVVYGIAELAAEIIIEDHKGS</sequence>
<dbReference type="EMBL" id="JAJSPL020000037">
    <property type="protein sequence ID" value="KAK7735645.1"/>
    <property type="molecule type" value="Genomic_DNA"/>
</dbReference>
<dbReference type="Pfam" id="PF05199">
    <property type="entry name" value="GMC_oxred_C"/>
    <property type="match status" value="1"/>
</dbReference>
<dbReference type="SUPFAM" id="SSF51905">
    <property type="entry name" value="FAD/NAD(P)-binding domain"/>
    <property type="match status" value="1"/>
</dbReference>
<name>A0AAN9U0S3_9PEZI</name>
<proteinExistence type="inferred from homology"/>
<feature type="binding site" evidence="7">
    <location>
        <position position="78"/>
    </location>
    <ligand>
        <name>FAD</name>
        <dbReference type="ChEBI" id="CHEBI:57692"/>
    </ligand>
</feature>
<comment type="caution">
    <text evidence="11">The sequence shown here is derived from an EMBL/GenBank/DDBJ whole genome shotgun (WGS) entry which is preliminary data.</text>
</comment>
<comment type="cofactor">
    <cofactor evidence="1 7">
        <name>FAD</name>
        <dbReference type="ChEBI" id="CHEBI:57692"/>
    </cofactor>
</comment>
<dbReference type="PANTHER" id="PTHR11552">
    <property type="entry name" value="GLUCOSE-METHANOL-CHOLINE GMC OXIDOREDUCTASE"/>
    <property type="match status" value="1"/>
</dbReference>
<evidence type="ECO:0000313" key="11">
    <source>
        <dbReference type="EMBL" id="KAK7735645.1"/>
    </source>
</evidence>
<dbReference type="PROSITE" id="PS00623">
    <property type="entry name" value="GMC_OXRED_1"/>
    <property type="match status" value="1"/>
</dbReference>
<evidence type="ECO:0000256" key="8">
    <source>
        <dbReference type="RuleBase" id="RU003968"/>
    </source>
</evidence>
<protein>
    <recommendedName>
        <fullName evidence="9 10">Glucose-methanol-choline oxidoreductase N-terminal domain-containing protein</fullName>
    </recommendedName>
</protein>
<dbReference type="InterPro" id="IPR012132">
    <property type="entry name" value="GMC_OxRdtase"/>
</dbReference>
<dbReference type="InterPro" id="IPR000172">
    <property type="entry name" value="GMC_OxRdtase_N"/>
</dbReference>
<dbReference type="Pfam" id="PF00732">
    <property type="entry name" value="GMC_oxred_N"/>
    <property type="match status" value="1"/>
</dbReference>
<dbReference type="InterPro" id="IPR036188">
    <property type="entry name" value="FAD/NAD-bd_sf"/>
</dbReference>
<accession>A0AAN9U0S3</accession>
<dbReference type="GO" id="GO:0050660">
    <property type="term" value="F:flavin adenine dinucleotide binding"/>
    <property type="evidence" value="ECO:0007669"/>
    <property type="project" value="InterPro"/>
</dbReference>
<feature type="active site" description="Proton acceptor" evidence="6">
    <location>
        <position position="565"/>
    </location>
</feature>
<evidence type="ECO:0000256" key="2">
    <source>
        <dbReference type="ARBA" id="ARBA00010790"/>
    </source>
</evidence>
<evidence type="ECO:0000256" key="3">
    <source>
        <dbReference type="ARBA" id="ARBA00022630"/>
    </source>
</evidence>
<dbReference type="PANTHER" id="PTHR11552:SF201">
    <property type="entry name" value="GLUCOSE-METHANOL-CHOLINE OXIDOREDUCTASE N-TERMINAL DOMAIN-CONTAINING PROTEIN"/>
    <property type="match status" value="1"/>
</dbReference>
<dbReference type="Proteomes" id="UP001320245">
    <property type="component" value="Unassembled WGS sequence"/>
</dbReference>
<dbReference type="InterPro" id="IPR007867">
    <property type="entry name" value="GMC_OxRtase_C"/>
</dbReference>
<feature type="domain" description="Glucose-methanol-choline oxidoreductase N-terminal" evidence="10">
    <location>
        <begin position="270"/>
        <end position="284"/>
    </location>
</feature>
<evidence type="ECO:0000256" key="6">
    <source>
        <dbReference type="PIRSR" id="PIRSR000137-1"/>
    </source>
</evidence>
<dbReference type="GO" id="GO:0016614">
    <property type="term" value="F:oxidoreductase activity, acting on CH-OH group of donors"/>
    <property type="evidence" value="ECO:0007669"/>
    <property type="project" value="InterPro"/>
</dbReference>
<evidence type="ECO:0000256" key="4">
    <source>
        <dbReference type="ARBA" id="ARBA00022827"/>
    </source>
</evidence>
<gene>
    <name evidence="11" type="ORF">SLS53_007385</name>
</gene>
<dbReference type="SUPFAM" id="SSF54373">
    <property type="entry name" value="FAD-linked reductases, C-terminal domain"/>
    <property type="match status" value="1"/>
</dbReference>
<reference evidence="11 12" key="1">
    <citation type="journal article" date="2023" name="PLoS ONE">
        <title>Cytospora paraplurivora sp. nov. isolated from orchards with fruit tree decline syndrome in Ontario, Canada.</title>
        <authorList>
            <person name="Ilyukhin E."/>
            <person name="Nguyen H.D.T."/>
            <person name="Castle A.J."/>
            <person name="Ellouze W."/>
        </authorList>
    </citation>
    <scope>NUCLEOTIDE SEQUENCE [LARGE SCALE GENOMIC DNA]</scope>
    <source>
        <strain evidence="11 12">FDS-564</strain>
    </source>
</reference>
<evidence type="ECO:0000256" key="1">
    <source>
        <dbReference type="ARBA" id="ARBA00001974"/>
    </source>
</evidence>
<feature type="domain" description="Glucose-methanol-choline oxidoreductase N-terminal" evidence="9">
    <location>
        <begin position="76"/>
        <end position="99"/>
    </location>
</feature>
<dbReference type="AlphaFoldDB" id="A0AAN9U0S3"/>
<evidence type="ECO:0000256" key="7">
    <source>
        <dbReference type="PIRSR" id="PIRSR000137-2"/>
    </source>
</evidence>
<evidence type="ECO:0000259" key="10">
    <source>
        <dbReference type="PROSITE" id="PS00624"/>
    </source>
</evidence>
<dbReference type="Gene3D" id="3.30.560.10">
    <property type="entry name" value="Glucose Oxidase, domain 3"/>
    <property type="match status" value="1"/>
</dbReference>
<keyword evidence="3 8" id="KW-0285">Flavoprotein</keyword>
<dbReference type="PIRSF" id="PIRSF000137">
    <property type="entry name" value="Alcohol_oxidase"/>
    <property type="match status" value="1"/>
</dbReference>
<comment type="similarity">
    <text evidence="2 8">Belongs to the GMC oxidoreductase family.</text>
</comment>
<keyword evidence="5" id="KW-0560">Oxidoreductase</keyword>
<keyword evidence="12" id="KW-1185">Reference proteome</keyword>
<evidence type="ECO:0000313" key="12">
    <source>
        <dbReference type="Proteomes" id="UP001320245"/>
    </source>
</evidence>
<evidence type="ECO:0000256" key="5">
    <source>
        <dbReference type="ARBA" id="ARBA00023002"/>
    </source>
</evidence>
<dbReference type="PROSITE" id="PS00624">
    <property type="entry name" value="GMC_OXRED_2"/>
    <property type="match status" value="1"/>
</dbReference>
<dbReference type="Gene3D" id="3.50.50.60">
    <property type="entry name" value="FAD/NAD(P)-binding domain"/>
    <property type="match status" value="1"/>
</dbReference>
<keyword evidence="4 7" id="KW-0274">FAD</keyword>
<feature type="binding site" evidence="7">
    <location>
        <position position="218"/>
    </location>
    <ligand>
        <name>FAD</name>
        <dbReference type="ChEBI" id="CHEBI:57692"/>
    </ligand>
</feature>
<feature type="binding site" evidence="7">
    <location>
        <begin position="86"/>
        <end position="89"/>
    </location>
    <ligand>
        <name>FAD</name>
        <dbReference type="ChEBI" id="CHEBI:57692"/>
    </ligand>
</feature>